<dbReference type="InParanoid" id="A0A2K1QRV4"/>
<feature type="domain" description="Protein kinase" evidence="1">
    <location>
        <begin position="27"/>
        <end position="267"/>
    </location>
</feature>
<dbReference type="EMBL" id="NKHZ01000049">
    <property type="protein sequence ID" value="PNS17782.1"/>
    <property type="molecule type" value="Genomic_DNA"/>
</dbReference>
<accession>A0A2K1QRV4</accession>
<keyword evidence="3" id="KW-1185">Reference proteome</keyword>
<dbReference type="Proteomes" id="UP000243797">
    <property type="component" value="Unassembled WGS sequence"/>
</dbReference>
<protein>
    <submittedName>
        <fullName evidence="2">Serine/threonine-protein kinase SMU1</fullName>
    </submittedName>
</protein>
<dbReference type="GO" id="GO:0005524">
    <property type="term" value="F:ATP binding"/>
    <property type="evidence" value="ECO:0007669"/>
    <property type="project" value="InterPro"/>
</dbReference>
<dbReference type="GO" id="GO:0044773">
    <property type="term" value="P:mitotic DNA damage checkpoint signaling"/>
    <property type="evidence" value="ECO:0007669"/>
    <property type="project" value="TreeGrafter"/>
</dbReference>
<name>A0A2K1QRV4_9PEZI</name>
<dbReference type="Gene3D" id="1.10.510.10">
    <property type="entry name" value="Transferase(Phosphotransferase) domain 1"/>
    <property type="match status" value="1"/>
</dbReference>
<dbReference type="STRING" id="2082308.A0A2K1QRV4"/>
<keyword evidence="2" id="KW-0418">Kinase</keyword>
<dbReference type="GO" id="GO:0004674">
    <property type="term" value="F:protein serine/threonine kinase activity"/>
    <property type="evidence" value="ECO:0007669"/>
    <property type="project" value="TreeGrafter"/>
</dbReference>
<organism evidence="2 3">
    <name type="scientific">Sphaceloma murrayae</name>
    <dbReference type="NCBI Taxonomy" id="2082308"/>
    <lineage>
        <taxon>Eukaryota</taxon>
        <taxon>Fungi</taxon>
        <taxon>Dikarya</taxon>
        <taxon>Ascomycota</taxon>
        <taxon>Pezizomycotina</taxon>
        <taxon>Dothideomycetes</taxon>
        <taxon>Dothideomycetidae</taxon>
        <taxon>Myriangiales</taxon>
        <taxon>Elsinoaceae</taxon>
        <taxon>Sphaceloma</taxon>
    </lineage>
</organism>
<dbReference type="InterPro" id="IPR000719">
    <property type="entry name" value="Prot_kinase_dom"/>
</dbReference>
<comment type="caution">
    <text evidence="2">The sequence shown here is derived from an EMBL/GenBank/DDBJ whole genome shotgun (WGS) entry which is preliminary data.</text>
</comment>
<dbReference type="OrthoDB" id="4062651at2759"/>
<keyword evidence="2" id="KW-0808">Transferase</keyword>
<dbReference type="PANTHER" id="PTHR44167:SF24">
    <property type="entry name" value="SERINE_THREONINE-PROTEIN KINASE CHK2"/>
    <property type="match status" value="1"/>
</dbReference>
<evidence type="ECO:0000259" key="1">
    <source>
        <dbReference type="PROSITE" id="PS50011"/>
    </source>
</evidence>
<gene>
    <name evidence="2" type="ORF">CAC42_3177</name>
</gene>
<dbReference type="PANTHER" id="PTHR44167">
    <property type="entry name" value="OVARIAN-SPECIFIC SERINE/THREONINE-PROTEIN KINASE LOK-RELATED"/>
    <property type="match status" value="1"/>
</dbReference>
<sequence length="267" mass="30046">MEQVPPPPLTRRDLRPLYEAFSEEDDEDGNMIFLFSSFGYITQDHRAYFWAEQEDIRTSLKLLCDDDVYPHAPANVTVVTEPVGNDIYLKRPPLNVVYLDTSLLPVLTLNETRILEKLKACSHTNIVPYLGCIVRRDRIVSLAFKRLSATLFQRVGASHAPFNAASCMESTESVVRHLHSLGLAHNDLNPGNIMVDENDEVYVIDFGSCREVGQGLITAGTRGWIYEEFTTSESCHDLIALDKIRAWLGEETSCSVDQQQVNLAPTL</sequence>
<reference evidence="2 3" key="1">
    <citation type="submission" date="2017-06" db="EMBL/GenBank/DDBJ databases">
        <title>Draft genome sequence of a variant of Elsinoe murrayae.</title>
        <authorList>
            <person name="Cheng Q."/>
        </authorList>
    </citation>
    <scope>NUCLEOTIDE SEQUENCE [LARGE SCALE GENOMIC DNA]</scope>
    <source>
        <strain evidence="2 3">CQ-2017a</strain>
    </source>
</reference>
<dbReference type="InterPro" id="IPR011009">
    <property type="entry name" value="Kinase-like_dom_sf"/>
</dbReference>
<evidence type="ECO:0000313" key="3">
    <source>
        <dbReference type="Proteomes" id="UP000243797"/>
    </source>
</evidence>
<dbReference type="GO" id="GO:0005634">
    <property type="term" value="C:nucleus"/>
    <property type="evidence" value="ECO:0007669"/>
    <property type="project" value="TreeGrafter"/>
</dbReference>
<dbReference type="SMART" id="SM00220">
    <property type="entry name" value="S_TKc"/>
    <property type="match status" value="1"/>
</dbReference>
<proteinExistence type="predicted"/>
<dbReference type="PROSITE" id="PS50011">
    <property type="entry name" value="PROTEIN_KINASE_DOM"/>
    <property type="match status" value="1"/>
</dbReference>
<dbReference type="SUPFAM" id="SSF56112">
    <property type="entry name" value="Protein kinase-like (PK-like)"/>
    <property type="match status" value="1"/>
</dbReference>
<evidence type="ECO:0000313" key="2">
    <source>
        <dbReference type="EMBL" id="PNS17782.1"/>
    </source>
</evidence>
<dbReference type="Pfam" id="PF00069">
    <property type="entry name" value="Pkinase"/>
    <property type="match status" value="1"/>
</dbReference>
<dbReference type="AlphaFoldDB" id="A0A2K1QRV4"/>